<keyword evidence="2 3" id="KW-0786">Thiamine pyrophosphate</keyword>
<dbReference type="SUPFAM" id="SSF52518">
    <property type="entry name" value="Thiamin diphosphate-binding fold (THDP-binding)"/>
    <property type="match status" value="2"/>
</dbReference>
<feature type="domain" description="Thiamine pyrophosphate enzyme N-terminal TPP-binding" evidence="6">
    <location>
        <begin position="55"/>
        <end position="128"/>
    </location>
</feature>
<dbReference type="GO" id="GO:0000287">
    <property type="term" value="F:magnesium ion binding"/>
    <property type="evidence" value="ECO:0007669"/>
    <property type="project" value="InterPro"/>
</dbReference>
<dbReference type="GO" id="GO:0003984">
    <property type="term" value="F:acetolactate synthase activity"/>
    <property type="evidence" value="ECO:0007669"/>
    <property type="project" value="TreeGrafter"/>
</dbReference>
<dbReference type="Pfam" id="PF02775">
    <property type="entry name" value="TPP_enzyme_C"/>
    <property type="match status" value="1"/>
</dbReference>
<evidence type="ECO:0000259" key="5">
    <source>
        <dbReference type="Pfam" id="PF02775"/>
    </source>
</evidence>
<dbReference type="Gene3D" id="3.40.50.1220">
    <property type="entry name" value="TPP-binding domain"/>
    <property type="match status" value="1"/>
</dbReference>
<dbReference type="GO" id="GO:0005948">
    <property type="term" value="C:acetolactate synthase complex"/>
    <property type="evidence" value="ECO:0007669"/>
    <property type="project" value="TreeGrafter"/>
</dbReference>
<dbReference type="NCBIfam" id="TIGR04377">
    <property type="entry name" value="myo_inos_iolD"/>
    <property type="match status" value="1"/>
</dbReference>
<reference evidence="7 8" key="1">
    <citation type="submission" date="2016-10" db="EMBL/GenBank/DDBJ databases">
        <authorList>
            <person name="de Groot N.N."/>
        </authorList>
    </citation>
    <scope>NUCLEOTIDE SEQUENCE [LARGE SCALE GENOMIC DNA]</scope>
    <source>
        <strain evidence="7 8">OK461</strain>
    </source>
</reference>
<dbReference type="InterPro" id="IPR012000">
    <property type="entry name" value="Thiamin_PyroP_enz_cen_dom"/>
</dbReference>
<dbReference type="Gene3D" id="3.40.50.970">
    <property type="match status" value="2"/>
</dbReference>
<dbReference type="GO" id="GO:0016823">
    <property type="term" value="F:hydrolase activity, acting on acid carbon-carbon bonds, in ketonic substances"/>
    <property type="evidence" value="ECO:0007669"/>
    <property type="project" value="InterPro"/>
</dbReference>
<dbReference type="STRING" id="68239.GCA_000745715_01590"/>
<organism evidence="7 8">
    <name type="scientific">Streptomyces mirabilis</name>
    <dbReference type="NCBI Taxonomy" id="68239"/>
    <lineage>
        <taxon>Bacteria</taxon>
        <taxon>Bacillati</taxon>
        <taxon>Actinomycetota</taxon>
        <taxon>Actinomycetes</taxon>
        <taxon>Kitasatosporales</taxon>
        <taxon>Streptomycetaceae</taxon>
        <taxon>Streptomyces</taxon>
    </lineage>
</organism>
<evidence type="ECO:0000259" key="4">
    <source>
        <dbReference type="Pfam" id="PF00205"/>
    </source>
</evidence>
<evidence type="ECO:0000256" key="2">
    <source>
        <dbReference type="ARBA" id="ARBA00023052"/>
    </source>
</evidence>
<keyword evidence="7" id="KW-0378">Hydrolase</keyword>
<dbReference type="InterPro" id="IPR011766">
    <property type="entry name" value="TPP_enzyme_TPP-bd"/>
</dbReference>
<dbReference type="PANTHER" id="PTHR18968">
    <property type="entry name" value="THIAMINE PYROPHOSPHATE ENZYMES"/>
    <property type="match status" value="1"/>
</dbReference>
<dbReference type="RefSeq" id="WP_075025797.1">
    <property type="nucleotide sequence ID" value="NZ_FONR01000001.1"/>
</dbReference>
<dbReference type="OrthoDB" id="3194735at2"/>
<dbReference type="GO" id="GO:0009099">
    <property type="term" value="P:L-valine biosynthetic process"/>
    <property type="evidence" value="ECO:0007669"/>
    <property type="project" value="TreeGrafter"/>
</dbReference>
<dbReference type="GO" id="GO:0019310">
    <property type="term" value="P:inositol catabolic process"/>
    <property type="evidence" value="ECO:0007669"/>
    <property type="project" value="InterPro"/>
</dbReference>
<dbReference type="PANTHER" id="PTHR18968:SF9">
    <property type="entry name" value="3D-(3,5_4)-TRIHYDROXYCYCLOHEXANE-1,2-DIONE HYDROLASE"/>
    <property type="match status" value="1"/>
</dbReference>
<dbReference type="InterPro" id="IPR029035">
    <property type="entry name" value="DHS-like_NAD/FAD-binding_dom"/>
</dbReference>
<dbReference type="Pfam" id="PF02776">
    <property type="entry name" value="TPP_enzyme_N"/>
    <property type="match status" value="1"/>
</dbReference>
<dbReference type="Proteomes" id="UP000181942">
    <property type="component" value="Unassembled WGS sequence"/>
</dbReference>
<proteinExistence type="inferred from homology"/>
<dbReference type="AlphaFoldDB" id="A0A1I2AI74"/>
<name>A0A1I2AI74_9ACTN</name>
<evidence type="ECO:0000256" key="1">
    <source>
        <dbReference type="ARBA" id="ARBA00007812"/>
    </source>
</evidence>
<dbReference type="CDD" id="cd07035">
    <property type="entry name" value="TPP_PYR_POX_like"/>
    <property type="match status" value="1"/>
</dbReference>
<feature type="domain" description="Thiamine pyrophosphate enzyme central" evidence="4">
    <location>
        <begin position="222"/>
        <end position="356"/>
    </location>
</feature>
<evidence type="ECO:0000259" key="6">
    <source>
        <dbReference type="Pfam" id="PF02776"/>
    </source>
</evidence>
<evidence type="ECO:0000313" key="7">
    <source>
        <dbReference type="EMBL" id="SFE43705.1"/>
    </source>
</evidence>
<dbReference type="SUPFAM" id="SSF52467">
    <property type="entry name" value="DHS-like NAD/FAD-binding domain"/>
    <property type="match status" value="1"/>
</dbReference>
<dbReference type="GO" id="GO:0009097">
    <property type="term" value="P:isoleucine biosynthetic process"/>
    <property type="evidence" value="ECO:0007669"/>
    <property type="project" value="TreeGrafter"/>
</dbReference>
<dbReference type="Pfam" id="PF00205">
    <property type="entry name" value="TPP_enzyme_M"/>
    <property type="match status" value="1"/>
</dbReference>
<protein>
    <submittedName>
        <fullName evidence="7">3D-(3,5/4)-trihydroxycyclohexane-1,2-dione hydrolase</fullName>
    </submittedName>
</protein>
<gene>
    <name evidence="7" type="ORF">SAMN02787118_101702</name>
</gene>
<evidence type="ECO:0000313" key="8">
    <source>
        <dbReference type="Proteomes" id="UP000181942"/>
    </source>
</evidence>
<dbReference type="InterPro" id="IPR012001">
    <property type="entry name" value="Thiamin_PyroP_enz_TPP-bd_dom"/>
</dbReference>
<sequence>MSTTSRRLTTAQALVRFLSAQYSERDGVRHRLIAGTWGIFGHGNVAGIGQALLEAGEDTMPFHQGRNEQSMVHAAVGYARQLNRLSAQAVTTSIGPGATNLVTGAALATINRLPVLLLPGDYFATRSADPLLQQLEHPVEADVSVNDTLRPVSRSFDRITRPEMLIPAALNAMRVLADPADTGAVTLALPQDVQAEAYDWPEEFFAERVWRVRRPAPDPLELAEAVRAIRAAERPLIVAGGGVHHSEAEEALKALVDATGIPVASTQAGKGSLRHDHPADLGGIGHTGTAVSDDIARTADLIIGVGTRYTDFTTASNTLFQQPGVRFVNLNITAFDAHKLAARPLVADARTGLEALTQGLSGHRVDAAYEAGYRAGKARWEEVVEAAYRAEDSAVPTQTQVLGALDAVVGDDDVVINAAGSLPGDLHKLWRARGPRQYHLEYGYSCMGYEIPAGIGVQQAAPGTPVWSLVGDGTYLMMPTEIVTAVQEGLPVNLVLIQNHGYASIGGLSEEVGGERFGTAYRYRAADGTFSGAPLPVDLAANAASLGMDVIRAKTVRELRDALAAARASDRPTCVYVETDPTPTAPPAEAWWDVPVAEVASRDAASAARERYDGHVADRRRHL</sequence>
<dbReference type="GO" id="GO:0050660">
    <property type="term" value="F:flavin adenine dinucleotide binding"/>
    <property type="evidence" value="ECO:0007669"/>
    <property type="project" value="TreeGrafter"/>
</dbReference>
<accession>A0A1I2AI74</accession>
<comment type="similarity">
    <text evidence="1 3">Belongs to the TPP enzyme family.</text>
</comment>
<dbReference type="EMBL" id="FONR01000001">
    <property type="protein sequence ID" value="SFE43705.1"/>
    <property type="molecule type" value="Genomic_DNA"/>
</dbReference>
<feature type="domain" description="Thiamine pyrophosphate enzyme TPP-binding" evidence="5">
    <location>
        <begin position="419"/>
        <end position="576"/>
    </location>
</feature>
<dbReference type="InterPro" id="IPR045229">
    <property type="entry name" value="TPP_enz"/>
</dbReference>
<evidence type="ECO:0000256" key="3">
    <source>
        <dbReference type="RuleBase" id="RU362132"/>
    </source>
</evidence>
<dbReference type="GO" id="GO:0030976">
    <property type="term" value="F:thiamine pyrophosphate binding"/>
    <property type="evidence" value="ECO:0007669"/>
    <property type="project" value="InterPro"/>
</dbReference>
<dbReference type="InterPro" id="IPR030817">
    <property type="entry name" value="Myo_inos_IolD"/>
</dbReference>
<dbReference type="InterPro" id="IPR029061">
    <property type="entry name" value="THDP-binding"/>
</dbReference>